<dbReference type="PROSITE" id="PS50076">
    <property type="entry name" value="DNAJ_2"/>
    <property type="match status" value="1"/>
</dbReference>
<keyword evidence="5" id="KW-1185">Reference proteome</keyword>
<evidence type="ECO:0000313" key="5">
    <source>
        <dbReference type="Proteomes" id="UP000292702"/>
    </source>
</evidence>
<dbReference type="PANTHER" id="PTHR44157">
    <property type="entry name" value="DNAJ HOMOLOG SUBFAMILY C MEMBER 11"/>
    <property type="match status" value="1"/>
</dbReference>
<dbReference type="Pfam" id="PF00226">
    <property type="entry name" value="DnaJ"/>
    <property type="match status" value="1"/>
</dbReference>
<reference evidence="4 5" key="1">
    <citation type="submission" date="2018-11" db="EMBL/GenBank/DDBJ databases">
        <title>Genome assembly of Steccherinum ochraceum LE-BIN_3174, the white-rot fungus of the Steccherinaceae family (The Residual Polyporoid clade, Polyporales, Basidiomycota).</title>
        <authorList>
            <person name="Fedorova T.V."/>
            <person name="Glazunova O.A."/>
            <person name="Landesman E.O."/>
            <person name="Moiseenko K.V."/>
            <person name="Psurtseva N.V."/>
            <person name="Savinova O.S."/>
            <person name="Shakhova N.V."/>
            <person name="Tyazhelova T.V."/>
            <person name="Vasina D.V."/>
        </authorList>
    </citation>
    <scope>NUCLEOTIDE SEQUENCE [LARGE SCALE GENOMIC DNA]</scope>
    <source>
        <strain evidence="4 5">LE-BIN_3174</strain>
    </source>
</reference>
<dbReference type="Gene3D" id="1.10.287.110">
    <property type="entry name" value="DnaJ domain"/>
    <property type="match status" value="1"/>
</dbReference>
<dbReference type="Pfam" id="PF22774">
    <property type="entry name" value="DNAJC11_beta-barrel"/>
    <property type="match status" value="1"/>
</dbReference>
<gene>
    <name evidence="4" type="ORF">EIP91_011926</name>
</gene>
<dbReference type="PRINTS" id="PR00625">
    <property type="entry name" value="JDOMAIN"/>
</dbReference>
<protein>
    <recommendedName>
        <fullName evidence="3">J domain-containing protein</fullName>
    </recommendedName>
</protein>
<dbReference type="InterPro" id="IPR055225">
    <property type="entry name" value="DNAJC11-like_beta-barrel"/>
</dbReference>
<evidence type="ECO:0000256" key="1">
    <source>
        <dbReference type="ARBA" id="ARBA00023186"/>
    </source>
</evidence>
<dbReference type="GO" id="GO:0042407">
    <property type="term" value="P:cristae formation"/>
    <property type="evidence" value="ECO:0007669"/>
    <property type="project" value="TreeGrafter"/>
</dbReference>
<dbReference type="Proteomes" id="UP000292702">
    <property type="component" value="Unassembled WGS sequence"/>
</dbReference>
<dbReference type="GO" id="GO:0005739">
    <property type="term" value="C:mitochondrion"/>
    <property type="evidence" value="ECO:0007669"/>
    <property type="project" value="GOC"/>
</dbReference>
<dbReference type="InterPro" id="IPR036869">
    <property type="entry name" value="J_dom_sf"/>
</dbReference>
<evidence type="ECO:0000259" key="3">
    <source>
        <dbReference type="PROSITE" id="PS50076"/>
    </source>
</evidence>
<dbReference type="InterPro" id="IPR052243">
    <property type="entry name" value="Mito_inner_membrane_organizer"/>
</dbReference>
<dbReference type="Pfam" id="PF11875">
    <property type="entry name" value="DnaJ-like_C11_C"/>
    <property type="match status" value="1"/>
</dbReference>
<feature type="region of interest" description="Disordered" evidence="2">
    <location>
        <begin position="325"/>
        <end position="344"/>
    </location>
</feature>
<dbReference type="STRING" id="92696.A0A4R0RVD4"/>
<dbReference type="PANTHER" id="PTHR44157:SF1">
    <property type="entry name" value="DNAJ HOMOLOG SUBFAMILY C MEMBER 11"/>
    <property type="match status" value="1"/>
</dbReference>
<dbReference type="OrthoDB" id="10248838at2759"/>
<organism evidence="4 5">
    <name type="scientific">Steccherinum ochraceum</name>
    <dbReference type="NCBI Taxonomy" id="92696"/>
    <lineage>
        <taxon>Eukaryota</taxon>
        <taxon>Fungi</taxon>
        <taxon>Dikarya</taxon>
        <taxon>Basidiomycota</taxon>
        <taxon>Agaricomycotina</taxon>
        <taxon>Agaricomycetes</taxon>
        <taxon>Polyporales</taxon>
        <taxon>Steccherinaceae</taxon>
        <taxon>Steccherinum</taxon>
    </lineage>
</organism>
<accession>A0A4R0RVD4</accession>
<dbReference type="CDD" id="cd06257">
    <property type="entry name" value="DnaJ"/>
    <property type="match status" value="1"/>
</dbReference>
<dbReference type="SMART" id="SM00271">
    <property type="entry name" value="DnaJ"/>
    <property type="match status" value="1"/>
</dbReference>
<dbReference type="InterPro" id="IPR024586">
    <property type="entry name" value="DnaJ-like_C11_C"/>
</dbReference>
<evidence type="ECO:0000256" key="2">
    <source>
        <dbReference type="SAM" id="MobiDB-lite"/>
    </source>
</evidence>
<dbReference type="InterPro" id="IPR001623">
    <property type="entry name" value="DnaJ_domain"/>
</dbReference>
<comment type="caution">
    <text evidence="4">The sequence shown here is derived from an EMBL/GenBank/DDBJ whole genome shotgun (WGS) entry which is preliminary data.</text>
</comment>
<evidence type="ECO:0000313" key="4">
    <source>
        <dbReference type="EMBL" id="TCD67798.1"/>
    </source>
</evidence>
<sequence>MSSTSNGHEHNFGPLNDKDFLYAVLNLPKTASEHEVRDRYKQLSIVFHPDKQHDEQRRATAVQRFLEVQKAYEVLSDPVRRQAYDLYGPDGLTLVKETSDLDLLSMKELEQTLEHNQAEATRVRLSQLLRSGGTGSFGIDLSAFTDYRPDLAGLSWRRRTLERWQEVPSVKGIVQQTIQTDLTPATTLKLSTRGYTGRLTDRTTVGGGLVGTVRHQFSPRLAVEAEASLLTLIRPLKLKLVHDDDDNTLVIQPTVSLPFLNHLYDTHSQTRPRGFSLLPLSITYSRRLFPSSNTRGTFAVSTPSSTSFPALSLSISSAHPFDFTQEADRPSSASGEPSRAPSRSGLSRGAYFYNCGLSFNGPIPGCNAEYGIAFAELGVQLKTALQLAIGAGLTVVLGAAWSREDRGADAEVSFGSMGVQLKLGFDYIGHRLELPVVISHEDDVEVAFWTTLVPTTVFTLAYHFILRPLERKRRIEFFRELRRELRDTQSELSRQTEETIYLLKDLAKRHMQTEAAVDGLVILEASYGAAVRDSDTEGLEIDVTIPLQALVSKSQLYIPGRRSKVGLQGFRDPVPGVAKTLRVRYTFRGREHYAEIPDFKPTVLPLEAPFKRQAGSTKPYGVPNKCQNSIAVKMSN</sequence>
<name>A0A4R0RVD4_9APHY</name>
<feature type="domain" description="J" evidence="3">
    <location>
        <begin position="20"/>
        <end position="88"/>
    </location>
</feature>
<dbReference type="SUPFAM" id="SSF46565">
    <property type="entry name" value="Chaperone J-domain"/>
    <property type="match status" value="1"/>
</dbReference>
<proteinExistence type="predicted"/>
<keyword evidence="1" id="KW-0143">Chaperone</keyword>
<dbReference type="AlphaFoldDB" id="A0A4R0RVD4"/>
<dbReference type="EMBL" id="RWJN01000085">
    <property type="protein sequence ID" value="TCD67798.1"/>
    <property type="molecule type" value="Genomic_DNA"/>
</dbReference>